<reference evidence="8" key="2">
    <citation type="journal article" date="2019" name="Int. J. Syst. Evol. Microbiol.">
        <title>The Global Catalogue of Microorganisms (GCM) 10K type strain sequencing project: providing services to taxonomists for standard genome sequencing and annotation.</title>
        <authorList>
            <consortium name="The Broad Institute Genomics Platform"/>
            <consortium name="The Broad Institute Genome Sequencing Center for Infectious Disease"/>
            <person name="Wu L."/>
            <person name="Ma J."/>
        </authorList>
    </citation>
    <scope>NUCLEOTIDE SEQUENCE [LARGE SCALE GENOMIC DNA]</scope>
    <source>
        <strain evidence="8">NBRC 112299</strain>
    </source>
</reference>
<evidence type="ECO:0000313" key="4">
    <source>
        <dbReference type="EMBL" id="GMA37789.1"/>
    </source>
</evidence>
<accession>A0ABQ6IJ43</accession>
<feature type="domain" description="ParB-like N-terminal" evidence="3">
    <location>
        <begin position="7"/>
        <end position="95"/>
    </location>
</feature>
<dbReference type="SUPFAM" id="SSF110849">
    <property type="entry name" value="ParB/Sulfiredoxin"/>
    <property type="match status" value="1"/>
</dbReference>
<keyword evidence="8" id="KW-1185">Reference proteome</keyword>
<dbReference type="InterPro" id="IPR050336">
    <property type="entry name" value="Chromosome_partition/occlusion"/>
</dbReference>
<reference evidence="7" key="1">
    <citation type="journal article" date="2014" name="Int. J. Syst. Evol. Microbiol.">
        <title>Complete genome of a new Firmicutes species belonging to the dominant human colonic microbiota ('Ruminococcus bicirculans') reveals two chromosomes and a selective capacity to utilize plant glucans.</title>
        <authorList>
            <consortium name="NISC Comparative Sequencing Program"/>
            <person name="Wegmann U."/>
            <person name="Louis P."/>
            <person name="Goesmann A."/>
            <person name="Henrissat B."/>
            <person name="Duncan S.H."/>
            <person name="Flint H.J."/>
        </authorList>
    </citation>
    <scope>NUCLEOTIDE SEQUENCE</scope>
    <source>
        <strain evidence="7">NBRC 112299</strain>
    </source>
</reference>
<comment type="caution">
    <text evidence="7">The sequence shown here is derived from an EMBL/GenBank/DDBJ whole genome shotgun (WGS) entry which is preliminary data.</text>
</comment>
<evidence type="ECO:0000259" key="3">
    <source>
        <dbReference type="SMART" id="SM00470"/>
    </source>
</evidence>
<dbReference type="PANTHER" id="PTHR33375:SF1">
    <property type="entry name" value="CHROMOSOME-PARTITIONING PROTEIN PARB-RELATED"/>
    <property type="match status" value="1"/>
</dbReference>
<dbReference type="EMBL" id="BSUN01000002">
    <property type="protein sequence ID" value="GMA37789.1"/>
    <property type="molecule type" value="Genomic_DNA"/>
</dbReference>
<dbReference type="Proteomes" id="UP001157125">
    <property type="component" value="Unassembled WGS sequence"/>
</dbReference>
<dbReference type="SUPFAM" id="SSF109709">
    <property type="entry name" value="KorB DNA-binding domain-like"/>
    <property type="match status" value="1"/>
</dbReference>
<evidence type="ECO:0000313" key="8">
    <source>
        <dbReference type="Proteomes" id="UP001157125"/>
    </source>
</evidence>
<evidence type="ECO:0000313" key="5">
    <source>
        <dbReference type="EMBL" id="GMA37849.1"/>
    </source>
</evidence>
<dbReference type="EMBL" id="BSUN01000002">
    <property type="protein sequence ID" value="GMA37849.1"/>
    <property type="molecule type" value="Genomic_DNA"/>
</dbReference>
<name>A0ABQ6IJ43_9MICO</name>
<dbReference type="EMBL" id="BSUN01000003">
    <property type="protein sequence ID" value="GMA37947.1"/>
    <property type="molecule type" value="Genomic_DNA"/>
</dbReference>
<keyword evidence="2" id="KW-0159">Chromosome partition</keyword>
<dbReference type="InterPro" id="IPR004437">
    <property type="entry name" value="ParB/RepB/Spo0J"/>
</dbReference>
<gene>
    <name evidence="4" type="ORF">GCM10025876_39930</name>
    <name evidence="5" type="ORF">GCM10025876_40530</name>
    <name evidence="6" type="ORF">GCM10025876_40940</name>
    <name evidence="7" type="ORF">GCM10025876_41510</name>
</gene>
<reference evidence="7" key="3">
    <citation type="submission" date="2023-02" db="EMBL/GenBank/DDBJ databases">
        <authorList>
            <person name="Sun Q."/>
            <person name="Mori K."/>
        </authorList>
    </citation>
    <scope>NUCLEOTIDE SEQUENCE</scope>
    <source>
        <strain evidence="7">NBRC 112299</strain>
    </source>
</reference>
<dbReference type="EMBL" id="BSUN01000003">
    <property type="protein sequence ID" value="GMA37890.1"/>
    <property type="molecule type" value="Genomic_DNA"/>
</dbReference>
<proteinExistence type="inferred from homology"/>
<dbReference type="InterPro" id="IPR036086">
    <property type="entry name" value="ParB/Sulfiredoxin_sf"/>
</dbReference>
<protein>
    <recommendedName>
        <fullName evidence="3">ParB-like N-terminal domain-containing protein</fullName>
    </recommendedName>
</protein>
<dbReference type="InterPro" id="IPR003115">
    <property type="entry name" value="ParB_N"/>
</dbReference>
<dbReference type="Pfam" id="PF17762">
    <property type="entry name" value="HTH_ParB"/>
    <property type="match status" value="1"/>
</dbReference>
<dbReference type="SMART" id="SM00470">
    <property type="entry name" value="ParB"/>
    <property type="match status" value="1"/>
</dbReference>
<organism evidence="7 8">
    <name type="scientific">Demequina litorisediminis</name>
    <dbReference type="NCBI Taxonomy" id="1849022"/>
    <lineage>
        <taxon>Bacteria</taxon>
        <taxon>Bacillati</taxon>
        <taxon>Actinomycetota</taxon>
        <taxon>Actinomycetes</taxon>
        <taxon>Micrococcales</taxon>
        <taxon>Demequinaceae</taxon>
        <taxon>Demequina</taxon>
    </lineage>
</organism>
<dbReference type="Gene3D" id="1.10.10.2830">
    <property type="match status" value="1"/>
</dbReference>
<dbReference type="PANTHER" id="PTHR33375">
    <property type="entry name" value="CHROMOSOME-PARTITIONING PROTEIN PARB-RELATED"/>
    <property type="match status" value="1"/>
</dbReference>
<comment type="similarity">
    <text evidence="1">Belongs to the ParB family.</text>
</comment>
<evidence type="ECO:0000256" key="1">
    <source>
        <dbReference type="ARBA" id="ARBA00006295"/>
    </source>
</evidence>
<evidence type="ECO:0000313" key="7">
    <source>
        <dbReference type="EMBL" id="GMA37947.1"/>
    </source>
</evidence>
<dbReference type="Gene3D" id="3.90.1530.30">
    <property type="match status" value="1"/>
</dbReference>
<dbReference type="InterPro" id="IPR041468">
    <property type="entry name" value="HTH_ParB/Spo0J"/>
</dbReference>
<dbReference type="RefSeq" id="WP_284329508.1">
    <property type="nucleotide sequence ID" value="NZ_BSUN01000002.1"/>
</dbReference>
<sequence>MHAMTLATVALNEVHPNPANPRYDLGNRDTLTASIKDRGIIQPLVVTPDPEGGYTIIAGHRRHASATDAGLTEILVNIVPDADAATIAAAMVHENTQRAGFTDAELARGIQGMLDTGATAAAIAKGLGAKRDTIKNLAAAHAAPEDTRAYLHAGEISLDQALALADLESKDADLYATTLAAVEDGQNPDWVLRKAREAIAKAEAVAQAEKIAADTGVTIITERPSGWDGKSKHLKSDEEIAQHHGQPCYGIYPTVTNDGEAVVQHWCTKTRAHDPKAETVEVSEDDKAERRRVIANNKAWDTANGVRRAWLTESLHPRTTIPKKHIPTLLALNIATPYSEEHVREAVRIVAAVKNGAWPGAEAHAKATVNDGATLRTHLLATIARHEDRVSKTVWRENRTGFAAHLTLLADLGYTLTPPEAHYVTTHNNGDHTATQTYTTD</sequence>
<evidence type="ECO:0000313" key="6">
    <source>
        <dbReference type="EMBL" id="GMA37890.1"/>
    </source>
</evidence>
<dbReference type="NCBIfam" id="TIGR00180">
    <property type="entry name" value="parB_part"/>
    <property type="match status" value="1"/>
</dbReference>
<dbReference type="Pfam" id="PF02195">
    <property type="entry name" value="ParB_N"/>
    <property type="match status" value="1"/>
</dbReference>
<evidence type="ECO:0000256" key="2">
    <source>
        <dbReference type="ARBA" id="ARBA00022829"/>
    </source>
</evidence>